<dbReference type="GO" id="GO:0071897">
    <property type="term" value="P:DNA biosynthetic process"/>
    <property type="evidence" value="ECO:0007669"/>
    <property type="project" value="UniProtKB-ARBA"/>
</dbReference>
<dbReference type="OrthoDB" id="276422at2759"/>
<comment type="function">
    <text evidence="9">DNA-dependent RNA polymerase catalyzes the transcription of DNA into RNA using the four ribonucleoside triphosphates as substrates.</text>
</comment>
<keyword evidence="5 9" id="KW-0548">Nucleotidyltransferase</keyword>
<dbReference type="InterPro" id="IPR029262">
    <property type="entry name" value="RPOL_N"/>
</dbReference>
<dbReference type="EMBL" id="VTPC01090436">
    <property type="protein sequence ID" value="KAF2883356.1"/>
    <property type="molecule type" value="Genomic_DNA"/>
</dbReference>
<organism evidence="11 12">
    <name type="scientific">Ignelater luminosus</name>
    <name type="common">Cucubano</name>
    <name type="synonym">Pyrophorus luminosus</name>
    <dbReference type="NCBI Taxonomy" id="2038154"/>
    <lineage>
        <taxon>Eukaryota</taxon>
        <taxon>Metazoa</taxon>
        <taxon>Ecdysozoa</taxon>
        <taxon>Arthropoda</taxon>
        <taxon>Hexapoda</taxon>
        <taxon>Insecta</taxon>
        <taxon>Pterygota</taxon>
        <taxon>Neoptera</taxon>
        <taxon>Endopterygota</taxon>
        <taxon>Coleoptera</taxon>
        <taxon>Polyphaga</taxon>
        <taxon>Elateriformia</taxon>
        <taxon>Elateroidea</taxon>
        <taxon>Elateridae</taxon>
        <taxon>Agrypninae</taxon>
        <taxon>Pyrophorini</taxon>
        <taxon>Ignelater</taxon>
    </lineage>
</organism>
<dbReference type="InterPro" id="IPR046950">
    <property type="entry name" value="DNA-dir_Rpol_C_phage-type"/>
</dbReference>
<dbReference type="Pfam" id="PF00940">
    <property type="entry name" value="RNA_pol"/>
    <property type="match status" value="1"/>
</dbReference>
<comment type="catalytic activity">
    <reaction evidence="8 9">
        <text>RNA(n) + a ribonucleoside 5'-triphosphate = RNA(n+1) + diphosphate</text>
        <dbReference type="Rhea" id="RHEA:21248"/>
        <dbReference type="Rhea" id="RHEA-COMP:14527"/>
        <dbReference type="Rhea" id="RHEA-COMP:17342"/>
        <dbReference type="ChEBI" id="CHEBI:33019"/>
        <dbReference type="ChEBI" id="CHEBI:61557"/>
        <dbReference type="ChEBI" id="CHEBI:140395"/>
        <dbReference type="EC" id="2.7.7.6"/>
    </reaction>
</comment>
<keyword evidence="6" id="KW-0809">Transit peptide</keyword>
<dbReference type="Gene3D" id="1.10.1320.10">
    <property type="entry name" value="DNA-directed RNA polymerase, N-terminal domain"/>
    <property type="match status" value="1"/>
</dbReference>
<feature type="domain" description="DNA-directed RNA polymerase N-terminal" evidence="10">
    <location>
        <begin position="460"/>
        <end position="780"/>
    </location>
</feature>
<evidence type="ECO:0000313" key="11">
    <source>
        <dbReference type="EMBL" id="KAF2883356.1"/>
    </source>
</evidence>
<dbReference type="Pfam" id="PF14700">
    <property type="entry name" value="RPOL_N"/>
    <property type="match status" value="1"/>
</dbReference>
<evidence type="ECO:0000256" key="1">
    <source>
        <dbReference type="ARBA" id="ARBA00009493"/>
    </source>
</evidence>
<keyword evidence="12" id="KW-1185">Reference proteome</keyword>
<dbReference type="GO" id="GO:0034245">
    <property type="term" value="C:mitochondrial DNA-directed RNA polymerase complex"/>
    <property type="evidence" value="ECO:0007669"/>
    <property type="project" value="TreeGrafter"/>
</dbReference>
<evidence type="ECO:0000313" key="12">
    <source>
        <dbReference type="Proteomes" id="UP000801492"/>
    </source>
</evidence>
<accession>A0A8K0CD49</accession>
<protein>
    <recommendedName>
        <fullName evidence="2 9">DNA-directed RNA polymerase</fullName>
        <ecNumber evidence="2 9">2.7.7.6</ecNumber>
    </recommendedName>
</protein>
<dbReference type="GO" id="GO:0006390">
    <property type="term" value="P:mitochondrial transcription"/>
    <property type="evidence" value="ECO:0007669"/>
    <property type="project" value="TreeGrafter"/>
</dbReference>
<gene>
    <name evidence="11" type="ORF">ILUMI_22858</name>
</gene>
<dbReference type="SUPFAM" id="SSF56672">
    <property type="entry name" value="DNA/RNA polymerases"/>
    <property type="match status" value="1"/>
</dbReference>
<evidence type="ECO:0000259" key="10">
    <source>
        <dbReference type="SMART" id="SM01311"/>
    </source>
</evidence>
<sequence>MYRLLKFRKPYFKHLSSLPVNESISINNVKEQTCSLCQKLHNFSNVFVKNQSTYTISNLKEKKGRKKRARHAKKYAELLIVTNQSTVEQKASVKKLSPSDLKIFARTDFNLSELYKLKVLRKEKYVEEHTYHNLTIIENIPTIIETVPENIDSSNIINRTSDVDVITNNSNANVIQKDNFSSDLVSSLTRPECNTALSESENYVERFVAENENLDNFESVRSVSLGTFQPETLEDEPIEIVEADETKENKSPAVHLDQTAREEVITRTLAAYTEICSFLKMPQRGLNALMFHRNREKKYSNKIFPPIKNINVYNGLLKGFAAKSDYTKLKDVITYANEAGVKLNAQSYAAIFECLGRVNYKDNYLKKIRIHVKEAFKNGFTFDRIMDEAVFLGNQRAMVLKAMKSYDPGYVMNLKKPSVQYNNHLLNKLNHDRQLELPSKENTQHKEGLFTSKMLKDLVKQQIETEKLGYVTVNSIEAKSEITEEIRRYRAAVDNHIDMWEKEALEGFNRDLATLTARRNALSLEPYIRSIPARDFVQIIVDEAKKIAQGSETYSPTCQQLYKELGLKVYSRYKVLRKQKLAVLDKIMKIHGEYCEHYANSHHELDVFPTDIDHLNTRQYWQWTEYQYKSEGATILTDHQAWVPSVLQNIGKFLYHIVMHDLKVDVNAMRNNSKHKNYLPGFYTIFRAQGHIVKEEVKPHPILSKLYRASAPETLTFPANEVPMRCPPVPWSSVSTGGYLIAPCEMVRLPLQATSQKMRLQEAVPNDIYPSLDSLNQLAAVPWRVNTRILDVILEVFNSGGSSKLDVPEPPSILTPPSPMIRDIDKSQRYAIFRHRLQYRRKRAEMYSLWCDCLYRLSLASHFRNDIFWLPHNMDFRGRVYPIPPHLNHLGSDLARSMLVFAESRPLGPHGLDWLKLHLINLTGLMKRERVGDRLIFADQIMDKILDSADKPLTGNMWWAESEEPWQTLACCMEIAAAIRSPAPEKYRSHFPVHQDGSCNGLQHYAALGRDSAGAHSVNLTPSPIPQDVYSAVVVLVEQQRKKDAENGLEVAKILEGFVKRKVIKQTIMTTVYGVTRFGARLQIARQLKDIDNFPKDYVWAASSYLTGRTFESLRTMFTSTREIQDWFTDCARLISSVCGQHVEWVTPLGLPIVQPYNRYRKFHSGNVYEPFHMDKYEKPNVMKQKNAFPPNFIHSLDSSHMMLTSLHCERAGVVFVSVHDCYWTHPSTVPLMNKICREQFVALHSEPILEDLSLFLSNKYSYQDHQFTNDGSVVDMTKRKLNKILRQLPKTGDFDIKQVLDSVYFFS</sequence>
<dbReference type="Gene3D" id="1.10.150.20">
    <property type="entry name" value="5' to 3' exonuclease, C-terminal subdomain"/>
    <property type="match status" value="1"/>
</dbReference>
<keyword evidence="3 9" id="KW-0240">DNA-directed RNA polymerase</keyword>
<dbReference type="GO" id="GO:0003899">
    <property type="term" value="F:DNA-directed RNA polymerase activity"/>
    <property type="evidence" value="ECO:0007669"/>
    <property type="project" value="UniProtKB-EC"/>
</dbReference>
<keyword evidence="4 9" id="KW-0808">Transferase</keyword>
<dbReference type="PANTHER" id="PTHR10102:SF0">
    <property type="entry name" value="DNA-DIRECTED RNA POLYMERASE, MITOCHONDRIAL"/>
    <property type="match status" value="1"/>
</dbReference>
<proteinExistence type="inferred from homology"/>
<dbReference type="SMART" id="SM01311">
    <property type="entry name" value="RPOL_N"/>
    <property type="match status" value="1"/>
</dbReference>
<comment type="caution">
    <text evidence="11">The sequence shown here is derived from an EMBL/GenBank/DDBJ whole genome shotgun (WGS) entry which is preliminary data.</text>
</comment>
<evidence type="ECO:0000256" key="2">
    <source>
        <dbReference type="ARBA" id="ARBA00012418"/>
    </source>
</evidence>
<name>A0A8K0CD49_IGNLU</name>
<evidence type="ECO:0000256" key="8">
    <source>
        <dbReference type="ARBA" id="ARBA00048552"/>
    </source>
</evidence>
<evidence type="ECO:0000256" key="3">
    <source>
        <dbReference type="ARBA" id="ARBA00022478"/>
    </source>
</evidence>
<dbReference type="PROSITE" id="PS00900">
    <property type="entry name" value="RNA_POL_PHAGE_1"/>
    <property type="match status" value="1"/>
</dbReference>
<dbReference type="PANTHER" id="PTHR10102">
    <property type="entry name" value="DNA-DIRECTED RNA POLYMERASE, MITOCHONDRIAL"/>
    <property type="match status" value="1"/>
</dbReference>
<evidence type="ECO:0000256" key="4">
    <source>
        <dbReference type="ARBA" id="ARBA00022679"/>
    </source>
</evidence>
<dbReference type="Gene3D" id="1.10.287.280">
    <property type="match status" value="1"/>
</dbReference>
<dbReference type="FunFam" id="1.10.150.20:FF:000031">
    <property type="entry name" value="DNA-directed RNA polymerase"/>
    <property type="match status" value="1"/>
</dbReference>
<evidence type="ECO:0000256" key="7">
    <source>
        <dbReference type="ARBA" id="ARBA00023163"/>
    </source>
</evidence>
<dbReference type="FunFam" id="1.10.287.280:FF:000001">
    <property type="entry name" value="DNA-directed RNA polymerase"/>
    <property type="match status" value="1"/>
</dbReference>
<keyword evidence="7 9" id="KW-0804">Transcription</keyword>
<dbReference type="InterPro" id="IPR002092">
    <property type="entry name" value="DNA-dir_Rpol_phage-type"/>
</dbReference>
<comment type="similarity">
    <text evidence="1 9">Belongs to the phage and mitochondrial RNA polymerase family.</text>
</comment>
<evidence type="ECO:0000256" key="6">
    <source>
        <dbReference type="ARBA" id="ARBA00022946"/>
    </source>
</evidence>
<dbReference type="InterPro" id="IPR037159">
    <property type="entry name" value="RNA_POL_N_sf"/>
</dbReference>
<dbReference type="PROSITE" id="PS00489">
    <property type="entry name" value="RNA_POL_PHAGE_2"/>
    <property type="match status" value="1"/>
</dbReference>
<evidence type="ECO:0000256" key="9">
    <source>
        <dbReference type="RuleBase" id="RU003805"/>
    </source>
</evidence>
<dbReference type="GO" id="GO:0001018">
    <property type="term" value="F:mitochondrial promoter sequence-specific DNA binding"/>
    <property type="evidence" value="ECO:0007669"/>
    <property type="project" value="TreeGrafter"/>
</dbReference>
<dbReference type="InterPro" id="IPR043502">
    <property type="entry name" value="DNA/RNA_pol_sf"/>
</dbReference>
<dbReference type="EC" id="2.7.7.6" evidence="2 9"/>
<dbReference type="Proteomes" id="UP000801492">
    <property type="component" value="Unassembled WGS sequence"/>
</dbReference>
<reference evidence="11" key="1">
    <citation type="submission" date="2019-08" db="EMBL/GenBank/DDBJ databases">
        <title>The genome of the North American firefly Photinus pyralis.</title>
        <authorList>
            <consortium name="Photinus pyralis genome working group"/>
            <person name="Fallon T.R."/>
            <person name="Sander Lower S.E."/>
            <person name="Weng J.-K."/>
        </authorList>
    </citation>
    <scope>NUCLEOTIDE SEQUENCE</scope>
    <source>
        <strain evidence="11">TRF0915ILg1</strain>
        <tissue evidence="11">Whole body</tissue>
    </source>
</reference>
<evidence type="ECO:0000256" key="5">
    <source>
        <dbReference type="ARBA" id="ARBA00022695"/>
    </source>
</evidence>